<reference evidence="1" key="1">
    <citation type="submission" date="2023-06" db="EMBL/GenBank/DDBJ databases">
        <authorList>
            <consortium name="Lawrence Berkeley National Laboratory"/>
            <person name="Ahrendt S."/>
            <person name="Sahu N."/>
            <person name="Indic B."/>
            <person name="Wong-Bajracharya J."/>
            <person name="Merenyi Z."/>
            <person name="Ke H.-M."/>
            <person name="Monk M."/>
            <person name="Kocsube S."/>
            <person name="Drula E."/>
            <person name="Lipzen A."/>
            <person name="Balint B."/>
            <person name="Henrissat B."/>
            <person name="Andreopoulos B."/>
            <person name="Martin F.M."/>
            <person name="Harder C.B."/>
            <person name="Rigling D."/>
            <person name="Ford K.L."/>
            <person name="Foster G.D."/>
            <person name="Pangilinan J."/>
            <person name="Papanicolaou A."/>
            <person name="Barry K."/>
            <person name="LaButti K."/>
            <person name="Viragh M."/>
            <person name="Koriabine M."/>
            <person name="Yan M."/>
            <person name="Riley R."/>
            <person name="Champramary S."/>
            <person name="Plett K.L."/>
            <person name="Tsai I.J."/>
            <person name="Slot J."/>
            <person name="Sipos G."/>
            <person name="Plett J."/>
            <person name="Nagy L.G."/>
            <person name="Grigoriev I.V."/>
        </authorList>
    </citation>
    <scope>NUCLEOTIDE SEQUENCE</scope>
    <source>
        <strain evidence="1">ICMP 16352</strain>
    </source>
</reference>
<dbReference type="Proteomes" id="UP001175227">
    <property type="component" value="Unassembled WGS sequence"/>
</dbReference>
<evidence type="ECO:0000313" key="2">
    <source>
        <dbReference type="Proteomes" id="UP001175227"/>
    </source>
</evidence>
<sequence length="104" mass="11755">MRHAASLSDLPVANRVQQKLPFIVCGTEFSTQADICILDEDETFSLVQEEKRVDELDDDPEPQLLAEATAAVFQHNNIVREMDPHLLKPDEANFLAIALIRARR</sequence>
<keyword evidence="2" id="KW-1185">Reference proteome</keyword>
<dbReference type="AlphaFoldDB" id="A0AA39UH22"/>
<name>A0AA39UH22_9AGAR</name>
<proteinExistence type="predicted"/>
<comment type="caution">
    <text evidence="1">The sequence shown here is derived from an EMBL/GenBank/DDBJ whole genome shotgun (WGS) entry which is preliminary data.</text>
</comment>
<dbReference type="EMBL" id="JAUEPR010000002">
    <property type="protein sequence ID" value="KAK0489057.1"/>
    <property type="molecule type" value="Genomic_DNA"/>
</dbReference>
<accession>A0AA39UH22</accession>
<gene>
    <name evidence="1" type="ORF">IW261DRAFT_1640562</name>
</gene>
<organism evidence="1 2">
    <name type="scientific">Armillaria novae-zelandiae</name>
    <dbReference type="NCBI Taxonomy" id="153914"/>
    <lineage>
        <taxon>Eukaryota</taxon>
        <taxon>Fungi</taxon>
        <taxon>Dikarya</taxon>
        <taxon>Basidiomycota</taxon>
        <taxon>Agaricomycotina</taxon>
        <taxon>Agaricomycetes</taxon>
        <taxon>Agaricomycetidae</taxon>
        <taxon>Agaricales</taxon>
        <taxon>Marasmiineae</taxon>
        <taxon>Physalacriaceae</taxon>
        <taxon>Armillaria</taxon>
    </lineage>
</organism>
<protein>
    <submittedName>
        <fullName evidence="1">Uncharacterized protein</fullName>
    </submittedName>
</protein>
<evidence type="ECO:0000313" key="1">
    <source>
        <dbReference type="EMBL" id="KAK0489057.1"/>
    </source>
</evidence>